<feature type="transmembrane region" description="Helical" evidence="7">
    <location>
        <begin position="30"/>
        <end position="49"/>
    </location>
</feature>
<evidence type="ECO:0000256" key="4">
    <source>
        <dbReference type="ARBA" id="ARBA00022692"/>
    </source>
</evidence>
<accession>A0A410PUC8</accession>
<keyword evidence="4 7" id="KW-0812">Transmembrane</keyword>
<protein>
    <submittedName>
        <fullName evidence="9">DUF421 domain-containing protein</fullName>
    </submittedName>
</protein>
<dbReference type="InterPro" id="IPR007353">
    <property type="entry name" value="DUF421"/>
</dbReference>
<dbReference type="Pfam" id="PF04239">
    <property type="entry name" value="DUF421"/>
    <property type="match status" value="1"/>
</dbReference>
<dbReference type="EMBL" id="CP035281">
    <property type="protein sequence ID" value="QAT42529.1"/>
    <property type="molecule type" value="Genomic_DNA"/>
</dbReference>
<sequence>MTIILIRTGILYLMVLFAIRIMGKSELSKLSPFQMVILFMIAELASLPIEDTNLSLINGTIAIFTLLFLQVTISYLSLKCEWFKNFINGRPSILIEDGAINELELKRLRININDLTEQLRLKNSPSLSDVAYAVIESNGDLSVIPKPDKRPLTPSDMGIVKPKEIMPLVLICDGFLYKSNLNKVGWDEDYLKSLLLPMKIVSYKEVLMAFCDEQKQLHVYQPSKDGKISVEVII</sequence>
<dbReference type="GO" id="GO:0005886">
    <property type="term" value="C:plasma membrane"/>
    <property type="evidence" value="ECO:0007669"/>
    <property type="project" value="UniProtKB-SubCell"/>
</dbReference>
<evidence type="ECO:0000313" key="10">
    <source>
        <dbReference type="Proteomes" id="UP000287601"/>
    </source>
</evidence>
<dbReference type="InterPro" id="IPR023090">
    <property type="entry name" value="UPF0702_alpha/beta_dom_sf"/>
</dbReference>
<evidence type="ECO:0000313" key="9">
    <source>
        <dbReference type="EMBL" id="QAT42529.1"/>
    </source>
</evidence>
<keyword evidence="10" id="KW-1185">Reference proteome</keyword>
<feature type="transmembrane region" description="Helical" evidence="7">
    <location>
        <begin position="55"/>
        <end position="78"/>
    </location>
</feature>
<organism evidence="9 10">
    <name type="scientific">Aminipila luticellarii</name>
    <dbReference type="NCBI Taxonomy" id="2507160"/>
    <lineage>
        <taxon>Bacteria</taxon>
        <taxon>Bacillati</taxon>
        <taxon>Bacillota</taxon>
        <taxon>Clostridia</taxon>
        <taxon>Peptostreptococcales</taxon>
        <taxon>Anaerovoracaceae</taxon>
        <taxon>Aminipila</taxon>
    </lineage>
</organism>
<comment type="similarity">
    <text evidence="2">Belongs to the UPF0702 family.</text>
</comment>
<comment type="subcellular location">
    <subcellularLocation>
        <location evidence="1">Cell membrane</location>
        <topology evidence="1">Multi-pass membrane protein</topology>
    </subcellularLocation>
</comment>
<evidence type="ECO:0000256" key="5">
    <source>
        <dbReference type="ARBA" id="ARBA00022989"/>
    </source>
</evidence>
<keyword evidence="5 7" id="KW-1133">Transmembrane helix</keyword>
<evidence type="ECO:0000256" key="3">
    <source>
        <dbReference type="ARBA" id="ARBA00022475"/>
    </source>
</evidence>
<dbReference type="AlphaFoldDB" id="A0A410PUC8"/>
<dbReference type="OrthoDB" id="1682423at2"/>
<reference evidence="9 10" key="1">
    <citation type="submission" date="2019-01" db="EMBL/GenBank/DDBJ databases">
        <title>Draft genomes of a novel of Aminipila strains.</title>
        <authorList>
            <person name="Ma S."/>
        </authorList>
    </citation>
    <scope>NUCLEOTIDE SEQUENCE [LARGE SCALE GENOMIC DNA]</scope>
    <source>
        <strain evidence="10">JN-39</strain>
    </source>
</reference>
<gene>
    <name evidence="9" type="ORF">EQM06_04375</name>
</gene>
<dbReference type="KEGG" id="amij:EQM06_04375"/>
<keyword evidence="6 7" id="KW-0472">Membrane</keyword>
<feature type="transmembrane region" description="Helical" evidence="7">
    <location>
        <begin position="6"/>
        <end position="23"/>
    </location>
</feature>
<dbReference type="PANTHER" id="PTHR34582:SF6">
    <property type="entry name" value="UPF0702 TRANSMEMBRANE PROTEIN YCAP"/>
    <property type="match status" value="1"/>
</dbReference>
<evidence type="ECO:0000256" key="1">
    <source>
        <dbReference type="ARBA" id="ARBA00004651"/>
    </source>
</evidence>
<evidence type="ECO:0000256" key="7">
    <source>
        <dbReference type="SAM" id="Phobius"/>
    </source>
</evidence>
<dbReference type="PANTHER" id="PTHR34582">
    <property type="entry name" value="UPF0702 TRANSMEMBRANE PROTEIN YCAP"/>
    <property type="match status" value="1"/>
</dbReference>
<feature type="domain" description="YetF C-terminal" evidence="8">
    <location>
        <begin position="79"/>
        <end position="209"/>
    </location>
</feature>
<dbReference type="Proteomes" id="UP000287601">
    <property type="component" value="Chromosome"/>
</dbReference>
<evidence type="ECO:0000256" key="6">
    <source>
        <dbReference type="ARBA" id="ARBA00023136"/>
    </source>
</evidence>
<keyword evidence="3" id="KW-1003">Cell membrane</keyword>
<evidence type="ECO:0000259" key="8">
    <source>
        <dbReference type="Pfam" id="PF04239"/>
    </source>
</evidence>
<name>A0A410PUC8_9FIRM</name>
<proteinExistence type="inferred from homology"/>
<dbReference type="RefSeq" id="WP_128745179.1">
    <property type="nucleotide sequence ID" value="NZ_CP035281.1"/>
</dbReference>
<dbReference type="Gene3D" id="3.30.240.20">
    <property type="entry name" value="bsu07140 like domains"/>
    <property type="match status" value="2"/>
</dbReference>
<evidence type="ECO:0000256" key="2">
    <source>
        <dbReference type="ARBA" id="ARBA00006448"/>
    </source>
</evidence>